<dbReference type="InterPro" id="IPR036291">
    <property type="entry name" value="NAD(P)-bd_dom_sf"/>
</dbReference>
<dbReference type="EMBL" id="LGUT01002458">
    <property type="protein sequence ID" value="KOG87044.1"/>
    <property type="molecule type" value="Genomic_DNA"/>
</dbReference>
<organism evidence="3 4">
    <name type="scientific">Streptomyces varsoviensis</name>
    <dbReference type="NCBI Taxonomy" id="67373"/>
    <lineage>
        <taxon>Bacteria</taxon>
        <taxon>Bacillati</taxon>
        <taxon>Actinomycetota</taxon>
        <taxon>Actinomycetes</taxon>
        <taxon>Kitasatosporales</taxon>
        <taxon>Streptomycetaceae</taxon>
        <taxon>Streptomyces</taxon>
    </lineage>
</organism>
<evidence type="ECO:0000256" key="1">
    <source>
        <dbReference type="ARBA" id="ARBA00006484"/>
    </source>
</evidence>
<dbReference type="PRINTS" id="PR00081">
    <property type="entry name" value="GDHRDH"/>
</dbReference>
<name>A0ABR5J0Z8_9ACTN</name>
<reference evidence="3 4" key="1">
    <citation type="submission" date="2015-07" db="EMBL/GenBank/DDBJ databases">
        <authorList>
            <person name="Ju K.-S."/>
            <person name="Doroghazi J.R."/>
            <person name="Metcalf W.W."/>
        </authorList>
    </citation>
    <scope>NUCLEOTIDE SEQUENCE [LARGE SCALE GENOMIC DNA]</scope>
    <source>
        <strain evidence="3 4">NRRL B-3589</strain>
    </source>
</reference>
<evidence type="ECO:0000256" key="2">
    <source>
        <dbReference type="ARBA" id="ARBA00023002"/>
    </source>
</evidence>
<dbReference type="InterPro" id="IPR002347">
    <property type="entry name" value="SDR_fam"/>
</dbReference>
<keyword evidence="2" id="KW-0560">Oxidoreductase</keyword>
<keyword evidence="4" id="KW-1185">Reference proteome</keyword>
<dbReference type="PANTHER" id="PTHR43639:SF1">
    <property type="entry name" value="SHORT-CHAIN DEHYDROGENASE_REDUCTASE FAMILY PROTEIN"/>
    <property type="match status" value="1"/>
</dbReference>
<dbReference type="SUPFAM" id="SSF51735">
    <property type="entry name" value="NAD(P)-binding Rossmann-fold domains"/>
    <property type="match status" value="1"/>
</dbReference>
<accession>A0ABR5J0Z8</accession>
<comment type="caution">
    <text evidence="3">The sequence shown here is derived from an EMBL/GenBank/DDBJ whole genome shotgun (WGS) entry which is preliminary data.</text>
</comment>
<comment type="similarity">
    <text evidence="1">Belongs to the short-chain dehydrogenases/reductases (SDR) family.</text>
</comment>
<sequence>MTGPVENPAAGATTGSLALVTGATSGVGLAVARRLAATGHEVLMNYAHDEERALTAEKELAEAGGRVRLLRADVGTPLGVVRLLEEVRGAYGRLDVLVHSAGSFHPMSTTAPRVEGCLRDGAIALGPLVYGAGRLGELLTPGAGRLVAVSGAGARSVVPGYAGLGMAKAALESMVRYLAVELAGRGVAVNAVAAGKLAPDGPDRLRIVARTPAGRLTSADEVAGVVALLCRPEAAALHGQVLTVDGGAGLL</sequence>
<dbReference type="Proteomes" id="UP000037020">
    <property type="component" value="Unassembled WGS sequence"/>
</dbReference>
<dbReference type="PANTHER" id="PTHR43639">
    <property type="entry name" value="OXIDOREDUCTASE, SHORT-CHAIN DEHYDROGENASE/REDUCTASE FAMILY (AFU_ORTHOLOGUE AFUA_5G02870)"/>
    <property type="match status" value="1"/>
</dbReference>
<dbReference type="Pfam" id="PF13561">
    <property type="entry name" value="adh_short_C2"/>
    <property type="match status" value="1"/>
</dbReference>
<dbReference type="Gene3D" id="3.40.50.720">
    <property type="entry name" value="NAD(P)-binding Rossmann-like Domain"/>
    <property type="match status" value="1"/>
</dbReference>
<gene>
    <name evidence="3" type="ORF">ADK38_27620</name>
</gene>
<evidence type="ECO:0000313" key="4">
    <source>
        <dbReference type="Proteomes" id="UP000037020"/>
    </source>
</evidence>
<evidence type="ECO:0000313" key="3">
    <source>
        <dbReference type="EMBL" id="KOG87044.1"/>
    </source>
</evidence>
<proteinExistence type="inferred from homology"/>
<protein>
    <submittedName>
        <fullName evidence="3">Short-chain dehydrogenase</fullName>
    </submittedName>
</protein>